<keyword evidence="4 12" id="KW-0547">Nucleotide-binding</keyword>
<dbReference type="RefSeq" id="WP_156683496.1">
    <property type="nucleotide sequence ID" value="NZ_CABWIB010000001.1"/>
</dbReference>
<dbReference type="SUPFAM" id="SSF48024">
    <property type="entry name" value="N-terminal domain of DnaB helicase"/>
    <property type="match status" value="1"/>
</dbReference>
<dbReference type="Pfam" id="PF00772">
    <property type="entry name" value="DnaB"/>
    <property type="match status" value="1"/>
</dbReference>
<gene>
    <name evidence="14" type="ORF">OMES3154_00791</name>
</gene>
<dbReference type="CDD" id="cd00984">
    <property type="entry name" value="DnaB_C"/>
    <property type="match status" value="1"/>
</dbReference>
<dbReference type="GO" id="GO:0005524">
    <property type="term" value="F:ATP binding"/>
    <property type="evidence" value="ECO:0007669"/>
    <property type="project" value="UniProtKB-UniRule"/>
</dbReference>
<dbReference type="GO" id="GO:0005829">
    <property type="term" value="C:cytosol"/>
    <property type="evidence" value="ECO:0007669"/>
    <property type="project" value="TreeGrafter"/>
</dbReference>
<dbReference type="InterPro" id="IPR007694">
    <property type="entry name" value="DNA_helicase_DnaB-like_C"/>
</dbReference>
<evidence type="ECO:0000256" key="7">
    <source>
        <dbReference type="ARBA" id="ARBA00022840"/>
    </source>
</evidence>
<evidence type="ECO:0000259" key="13">
    <source>
        <dbReference type="PROSITE" id="PS51199"/>
    </source>
</evidence>
<name>A0A6I8MB95_9FUSO</name>
<comment type="similarity">
    <text evidence="1 12">Belongs to the helicase family. DnaB subfamily.</text>
</comment>
<sequence>MENSRIEVEEAIIGMLIEHPDMMLEANDILRPDDFSTLMYSKLYSILLDLSNTNGVFDILLIENQMKKMGIFDSFGGREKLFELTSNAPITVSLTQYIEILKTYSIQKKIESACIELLNEIKTPEKYNYKDLIDLSQKRIMDIDKDENSIGVTRISDVAKKQVQNLLLLSKSGESSGKGIPTDFKEYDRVTGGLNKSELLILAARPAMGKTAFALNIATNLAKQGKSVLIFSLEMGVDQLFKRILSNISDVEMYKLKNKHLTDFDIKRITDKHEEMKNYNLFISEKAGVSILEIKNIARRFKTQNDLDFIVIDYLQLINSSSKNKSREQEVSEISRSLKNLARELDIPILALSQLSRSVESRSDKRPLLSDLRESGAIEQDADQVMFLFREEYYKQIASKSENKVENEQVQNKETEIAELIIGKHRNGETAVIHLGIDFKYQRFINVHKKF</sequence>
<dbReference type="InterPro" id="IPR007693">
    <property type="entry name" value="DNA_helicase_DnaB-like_N"/>
</dbReference>
<dbReference type="GO" id="GO:0003677">
    <property type="term" value="F:DNA binding"/>
    <property type="evidence" value="ECO:0007669"/>
    <property type="project" value="UniProtKB-UniRule"/>
</dbReference>
<evidence type="ECO:0000256" key="1">
    <source>
        <dbReference type="ARBA" id="ARBA00008428"/>
    </source>
</evidence>
<proteinExistence type="inferred from homology"/>
<dbReference type="AlphaFoldDB" id="A0A6I8MB95"/>
<protein>
    <recommendedName>
        <fullName evidence="11 12">Replicative DNA helicase</fullName>
        <ecNumber evidence="11 12">5.6.2.3</ecNumber>
    </recommendedName>
</protein>
<dbReference type="Gene3D" id="3.40.50.300">
    <property type="entry name" value="P-loop containing nucleotide triphosphate hydrolases"/>
    <property type="match status" value="1"/>
</dbReference>
<evidence type="ECO:0000256" key="12">
    <source>
        <dbReference type="RuleBase" id="RU362085"/>
    </source>
</evidence>
<keyword evidence="2 12" id="KW-0639">Primosome</keyword>
<evidence type="ECO:0000256" key="6">
    <source>
        <dbReference type="ARBA" id="ARBA00022806"/>
    </source>
</evidence>
<evidence type="ECO:0000256" key="2">
    <source>
        <dbReference type="ARBA" id="ARBA00022515"/>
    </source>
</evidence>
<dbReference type="GO" id="GO:0006269">
    <property type="term" value="P:DNA replication, synthesis of primer"/>
    <property type="evidence" value="ECO:0007669"/>
    <property type="project" value="UniProtKB-UniRule"/>
</dbReference>
<dbReference type="SUPFAM" id="SSF52540">
    <property type="entry name" value="P-loop containing nucleoside triphosphate hydrolases"/>
    <property type="match status" value="1"/>
</dbReference>
<evidence type="ECO:0000256" key="11">
    <source>
        <dbReference type="NCBIfam" id="TIGR00665"/>
    </source>
</evidence>
<dbReference type="InterPro" id="IPR027417">
    <property type="entry name" value="P-loop_NTPase"/>
</dbReference>
<dbReference type="NCBIfam" id="TIGR00665">
    <property type="entry name" value="DnaB"/>
    <property type="match status" value="1"/>
</dbReference>
<evidence type="ECO:0000256" key="9">
    <source>
        <dbReference type="ARBA" id="ARBA00023235"/>
    </source>
</evidence>
<dbReference type="Proteomes" id="UP000419017">
    <property type="component" value="Unassembled WGS sequence"/>
</dbReference>
<dbReference type="GO" id="GO:1990077">
    <property type="term" value="C:primosome complex"/>
    <property type="evidence" value="ECO:0007669"/>
    <property type="project" value="UniProtKB-UniRule"/>
</dbReference>
<dbReference type="Gene3D" id="1.10.860.10">
    <property type="entry name" value="DNAb Helicase, Chain A"/>
    <property type="match status" value="1"/>
</dbReference>
<dbReference type="InterPro" id="IPR036185">
    <property type="entry name" value="DNA_heli_DnaB-like_N_sf"/>
</dbReference>
<dbReference type="GO" id="GO:0016787">
    <property type="term" value="F:hydrolase activity"/>
    <property type="evidence" value="ECO:0007669"/>
    <property type="project" value="UniProtKB-KW"/>
</dbReference>
<dbReference type="PANTHER" id="PTHR30153">
    <property type="entry name" value="REPLICATIVE DNA HELICASE DNAB"/>
    <property type="match status" value="1"/>
</dbReference>
<comment type="catalytic activity">
    <reaction evidence="10 12">
        <text>ATP + H2O = ADP + phosphate + H(+)</text>
        <dbReference type="Rhea" id="RHEA:13065"/>
        <dbReference type="ChEBI" id="CHEBI:15377"/>
        <dbReference type="ChEBI" id="CHEBI:15378"/>
        <dbReference type="ChEBI" id="CHEBI:30616"/>
        <dbReference type="ChEBI" id="CHEBI:43474"/>
        <dbReference type="ChEBI" id="CHEBI:456216"/>
        <dbReference type="EC" id="5.6.2.3"/>
    </reaction>
</comment>
<keyword evidence="7 12" id="KW-0067">ATP-binding</keyword>
<dbReference type="PANTHER" id="PTHR30153:SF2">
    <property type="entry name" value="REPLICATIVE DNA HELICASE"/>
    <property type="match status" value="1"/>
</dbReference>
<evidence type="ECO:0000256" key="8">
    <source>
        <dbReference type="ARBA" id="ARBA00023125"/>
    </source>
</evidence>
<keyword evidence="3 12" id="KW-0235">DNA replication</keyword>
<reference evidence="14 15" key="1">
    <citation type="submission" date="2019-10" db="EMBL/GenBank/DDBJ databases">
        <authorList>
            <person name="Blom J."/>
        </authorList>
    </citation>
    <scope>NUCLEOTIDE SEQUENCE [LARGE SCALE GENOMIC DNA]</scope>
    <source>
        <strain evidence="14 15">ES3154-GLU</strain>
    </source>
</reference>
<keyword evidence="8 12" id="KW-0238">DNA-binding</keyword>
<evidence type="ECO:0000313" key="14">
    <source>
        <dbReference type="EMBL" id="VWL85505.1"/>
    </source>
</evidence>
<dbReference type="EC" id="5.6.2.3" evidence="11 12"/>
<evidence type="ECO:0000313" key="15">
    <source>
        <dbReference type="Proteomes" id="UP000419017"/>
    </source>
</evidence>
<evidence type="ECO:0000256" key="10">
    <source>
        <dbReference type="ARBA" id="ARBA00048954"/>
    </source>
</evidence>
<keyword evidence="15" id="KW-1185">Reference proteome</keyword>
<dbReference type="PROSITE" id="PS51199">
    <property type="entry name" value="SF4_HELICASE"/>
    <property type="match status" value="1"/>
</dbReference>
<accession>A0A6I8MB95</accession>
<organism evidence="14 15">
    <name type="scientific">Oceanivirga miroungae</name>
    <dbReference type="NCBI Taxonomy" id="1130046"/>
    <lineage>
        <taxon>Bacteria</taxon>
        <taxon>Fusobacteriati</taxon>
        <taxon>Fusobacteriota</taxon>
        <taxon>Fusobacteriia</taxon>
        <taxon>Fusobacteriales</taxon>
        <taxon>Leptotrichiaceae</taxon>
        <taxon>Oceanivirga</taxon>
    </lineage>
</organism>
<dbReference type="GO" id="GO:0043139">
    <property type="term" value="F:5'-3' DNA helicase activity"/>
    <property type="evidence" value="ECO:0007669"/>
    <property type="project" value="UniProtKB-EC"/>
</dbReference>
<evidence type="ECO:0000256" key="3">
    <source>
        <dbReference type="ARBA" id="ARBA00022705"/>
    </source>
</evidence>
<keyword evidence="5 12" id="KW-0378">Hydrolase</keyword>
<dbReference type="InterPro" id="IPR007692">
    <property type="entry name" value="DNA_helicase_DnaB"/>
</dbReference>
<keyword evidence="6 12" id="KW-0347">Helicase</keyword>
<dbReference type="InterPro" id="IPR016136">
    <property type="entry name" value="DNA_helicase_N/primase_C"/>
</dbReference>
<comment type="function">
    <text evidence="12">The main replicative DNA helicase, it participates in initiation and elongation during chromosome replication. Travels ahead of the DNA replisome, separating dsDNA into templates for DNA synthesis. A processive ATP-dependent 5'-3' DNA helicase it has DNA-dependent ATPase activity.</text>
</comment>
<evidence type="ECO:0000256" key="4">
    <source>
        <dbReference type="ARBA" id="ARBA00022741"/>
    </source>
</evidence>
<dbReference type="EMBL" id="CABWIB010000001">
    <property type="protein sequence ID" value="VWL85505.1"/>
    <property type="molecule type" value="Genomic_DNA"/>
</dbReference>
<keyword evidence="9" id="KW-0413">Isomerase</keyword>
<feature type="domain" description="SF4 helicase" evidence="13">
    <location>
        <begin position="173"/>
        <end position="451"/>
    </location>
</feature>
<dbReference type="Pfam" id="PF03796">
    <property type="entry name" value="DnaB_C"/>
    <property type="match status" value="1"/>
</dbReference>
<evidence type="ECO:0000256" key="5">
    <source>
        <dbReference type="ARBA" id="ARBA00022801"/>
    </source>
</evidence>